<feature type="region of interest" description="Disordered" evidence="2">
    <location>
        <begin position="32"/>
        <end position="67"/>
    </location>
</feature>
<dbReference type="InterPro" id="IPR029236">
    <property type="entry name" value="DUF4618"/>
</dbReference>
<evidence type="ECO:0000256" key="1">
    <source>
        <dbReference type="SAM" id="Coils"/>
    </source>
</evidence>
<dbReference type="Ensembl" id="ENSPKIT00000020865.1">
    <property type="protein sequence ID" value="ENSPKIP00000039852.1"/>
    <property type="gene ID" value="ENSPKIG00000017055.1"/>
</dbReference>
<sequence>MTTLPNHVVFPFKECFQKVDYSRWERYGRRRAPLPPARGPAVPPKSDAYRHRGAPSVHQQNNTRVAPDESLRSLVRHSGRKEMVKVGVISPWNENGKILKMLIQSRKTAVEELERHCAHLLAVNFQQLGEIARTERCSFSCAQDSILQHEKLKRSIIALKGWSQREVKKAKVELEDAEREAKEAICELQRQLAEVELQVVKARGEVNSLRTYKYRQYHVNESRIAQLRREIEQVKEMRKLSSVSLSLSTTTAENDRIRRETDFHKKVIKELEETSKEVEEDIKQLQLSGASVSEDVSHQSPPRTHKCTPDMDVNLDIPREEWLPI</sequence>
<dbReference type="PANTHER" id="PTHR28574">
    <property type="entry name" value="RIKEN CDNA 6820408C15"/>
    <property type="match status" value="1"/>
</dbReference>
<keyword evidence="4" id="KW-1185">Reference proteome</keyword>
<evidence type="ECO:0000313" key="4">
    <source>
        <dbReference type="Proteomes" id="UP000261540"/>
    </source>
</evidence>
<proteinExistence type="predicted"/>
<dbReference type="GeneTree" id="ENSGT00940000166479"/>
<dbReference type="STRING" id="1676925.ENSPKIP00000039852"/>
<dbReference type="Pfam" id="PF15397">
    <property type="entry name" value="DUF4618"/>
    <property type="match status" value="2"/>
</dbReference>
<feature type="compositionally biased region" description="Pro residues" evidence="2">
    <location>
        <begin position="33"/>
        <end position="43"/>
    </location>
</feature>
<dbReference type="Proteomes" id="UP000261540">
    <property type="component" value="Unplaced"/>
</dbReference>
<organism evidence="3 4">
    <name type="scientific">Paramormyrops kingsleyae</name>
    <dbReference type="NCBI Taxonomy" id="1676925"/>
    <lineage>
        <taxon>Eukaryota</taxon>
        <taxon>Metazoa</taxon>
        <taxon>Chordata</taxon>
        <taxon>Craniata</taxon>
        <taxon>Vertebrata</taxon>
        <taxon>Euteleostomi</taxon>
        <taxon>Actinopterygii</taxon>
        <taxon>Neopterygii</taxon>
        <taxon>Teleostei</taxon>
        <taxon>Osteoglossocephala</taxon>
        <taxon>Osteoglossomorpha</taxon>
        <taxon>Osteoglossiformes</taxon>
        <taxon>Mormyridae</taxon>
        <taxon>Paramormyrops</taxon>
    </lineage>
</organism>
<reference evidence="3" key="2">
    <citation type="submission" date="2025-09" db="UniProtKB">
        <authorList>
            <consortium name="Ensembl"/>
        </authorList>
    </citation>
    <scope>IDENTIFICATION</scope>
</reference>
<name>A0A3B3T9E3_9TELE</name>
<dbReference type="CTD" id="119931672"/>
<dbReference type="AlphaFoldDB" id="A0A3B3T9E3"/>
<evidence type="ECO:0000313" key="3">
    <source>
        <dbReference type="Ensembl" id="ENSPKIP00000039852.1"/>
    </source>
</evidence>
<protein>
    <submittedName>
        <fullName evidence="3">Uncharacterized LOC111857217</fullName>
    </submittedName>
</protein>
<reference evidence="3" key="1">
    <citation type="submission" date="2025-08" db="UniProtKB">
        <authorList>
            <consortium name="Ensembl"/>
        </authorList>
    </citation>
    <scope>IDENTIFICATION</scope>
</reference>
<feature type="coiled-coil region" evidence="1">
    <location>
        <begin position="160"/>
        <end position="288"/>
    </location>
</feature>
<keyword evidence="1" id="KW-0175">Coiled coil</keyword>
<evidence type="ECO:0000256" key="2">
    <source>
        <dbReference type="SAM" id="MobiDB-lite"/>
    </source>
</evidence>
<accession>A0A3B3T9E3</accession>
<dbReference type="PANTHER" id="PTHR28574:SF1">
    <property type="entry name" value="RIKEN CDNA 6820408C15 GENE"/>
    <property type="match status" value="1"/>
</dbReference>
<feature type="region of interest" description="Disordered" evidence="2">
    <location>
        <begin position="288"/>
        <end position="312"/>
    </location>
</feature>